<comment type="caution">
    <text evidence="2">The sequence shown here is derived from an EMBL/GenBank/DDBJ whole genome shotgun (WGS) entry which is preliminary data.</text>
</comment>
<dbReference type="GO" id="GO:0004519">
    <property type="term" value="F:endonuclease activity"/>
    <property type="evidence" value="ECO:0007669"/>
    <property type="project" value="UniProtKB-KW"/>
</dbReference>
<sequence>MPVKGDRAPVLERIRNRSRQEGECLVWTGKRDRWGYGRFHDMNQGRFVPAHRAAYEATVGPIPQGMQLDHLCHNRACVNPAHLEPVTPFENSARARERRSAYDPRTHCVNGHEFTSANTYMAGNYRVCRACNRAAQARRRAKKEGAAP</sequence>
<dbReference type="SUPFAM" id="SSF54060">
    <property type="entry name" value="His-Me finger endonucleases"/>
    <property type="match status" value="1"/>
</dbReference>
<protein>
    <submittedName>
        <fullName evidence="2">HNH endonuclease</fullName>
    </submittedName>
</protein>
<evidence type="ECO:0000313" key="2">
    <source>
        <dbReference type="EMBL" id="MBL1100105.1"/>
    </source>
</evidence>
<organism evidence="2 3">
    <name type="scientific">Streptomyces coffeae</name>
    <dbReference type="NCBI Taxonomy" id="621382"/>
    <lineage>
        <taxon>Bacteria</taxon>
        <taxon>Bacillati</taxon>
        <taxon>Actinomycetota</taxon>
        <taxon>Actinomycetes</taxon>
        <taxon>Kitasatosporales</taxon>
        <taxon>Streptomycetaceae</taxon>
        <taxon>Streptomyces</taxon>
    </lineage>
</organism>
<feature type="domain" description="HNH nuclease" evidence="1">
    <location>
        <begin position="49"/>
        <end position="92"/>
    </location>
</feature>
<name>A0ABS1NJP2_9ACTN</name>
<dbReference type="InterPro" id="IPR044925">
    <property type="entry name" value="His-Me_finger_sf"/>
</dbReference>
<dbReference type="Pfam" id="PF13392">
    <property type="entry name" value="HNH_3"/>
    <property type="match status" value="1"/>
</dbReference>
<proteinExistence type="predicted"/>
<reference evidence="2 3" key="1">
    <citation type="submission" date="2021-01" db="EMBL/GenBank/DDBJ databases">
        <title>WGS of actinomycetes isolated from Thailand.</title>
        <authorList>
            <person name="Thawai C."/>
        </authorList>
    </citation>
    <scope>NUCLEOTIDE SEQUENCE [LARGE SCALE GENOMIC DNA]</scope>
    <source>
        <strain evidence="2 3">CA1R205</strain>
    </source>
</reference>
<dbReference type="Proteomes" id="UP000634229">
    <property type="component" value="Unassembled WGS sequence"/>
</dbReference>
<dbReference type="EMBL" id="JAERRF010000017">
    <property type="protein sequence ID" value="MBL1100105.1"/>
    <property type="molecule type" value="Genomic_DNA"/>
</dbReference>
<keyword evidence="2" id="KW-0540">Nuclease</keyword>
<dbReference type="InterPro" id="IPR003615">
    <property type="entry name" value="HNH_nuc"/>
</dbReference>
<accession>A0ABS1NJP2</accession>
<evidence type="ECO:0000259" key="1">
    <source>
        <dbReference type="Pfam" id="PF13392"/>
    </source>
</evidence>
<dbReference type="InterPro" id="IPR044930">
    <property type="entry name" value="Homing_endonuclease_His-Me"/>
</dbReference>
<keyword evidence="2" id="KW-0255">Endonuclease</keyword>
<keyword evidence="2" id="KW-0378">Hydrolase</keyword>
<keyword evidence="3" id="KW-1185">Reference proteome</keyword>
<evidence type="ECO:0000313" key="3">
    <source>
        <dbReference type="Proteomes" id="UP000634229"/>
    </source>
</evidence>
<dbReference type="Gene3D" id="3.90.75.10">
    <property type="entry name" value="Homing Intron 3 (I-ppo) Encoded Endonuclease, Chain A"/>
    <property type="match status" value="1"/>
</dbReference>
<gene>
    <name evidence="2" type="ORF">JK363_26215</name>
</gene>